<protein>
    <submittedName>
        <fullName evidence="1">Uncharacterized protein</fullName>
    </submittedName>
</protein>
<name>A0ACC1PP34_9APHY</name>
<evidence type="ECO:0000313" key="1">
    <source>
        <dbReference type="EMBL" id="KAJ2995903.1"/>
    </source>
</evidence>
<gene>
    <name evidence="1" type="ORF">NUW54_g7307</name>
</gene>
<keyword evidence="2" id="KW-1185">Reference proteome</keyword>
<sequence>MFPAVALLALSYLAISYGQQVGTLTAENHPKLSIQQCTGKNQCQTQQHSVVLDSNWRWLHSTSGSNNCYTGNTWDTSLCPDPVTCSKNCALDGADYSG</sequence>
<accession>A0ACC1PP34</accession>
<proteinExistence type="predicted"/>
<organism evidence="1 2">
    <name type="scientific">Trametes sanguinea</name>
    <dbReference type="NCBI Taxonomy" id="158606"/>
    <lineage>
        <taxon>Eukaryota</taxon>
        <taxon>Fungi</taxon>
        <taxon>Dikarya</taxon>
        <taxon>Basidiomycota</taxon>
        <taxon>Agaricomycotina</taxon>
        <taxon>Agaricomycetes</taxon>
        <taxon>Polyporales</taxon>
        <taxon>Polyporaceae</taxon>
        <taxon>Trametes</taxon>
    </lineage>
</organism>
<dbReference type="Proteomes" id="UP001144978">
    <property type="component" value="Unassembled WGS sequence"/>
</dbReference>
<dbReference type="EMBL" id="JANSHE010002080">
    <property type="protein sequence ID" value="KAJ2995903.1"/>
    <property type="molecule type" value="Genomic_DNA"/>
</dbReference>
<evidence type="ECO:0000313" key="2">
    <source>
        <dbReference type="Proteomes" id="UP001144978"/>
    </source>
</evidence>
<comment type="caution">
    <text evidence="1">The sequence shown here is derived from an EMBL/GenBank/DDBJ whole genome shotgun (WGS) entry which is preliminary data.</text>
</comment>
<reference evidence="1" key="1">
    <citation type="submission" date="2022-08" db="EMBL/GenBank/DDBJ databases">
        <title>Genome Sequence of Pycnoporus sanguineus.</title>
        <authorList>
            <person name="Buettner E."/>
        </authorList>
    </citation>
    <scope>NUCLEOTIDE SEQUENCE</scope>
    <source>
        <strain evidence="1">CG-C14</strain>
    </source>
</reference>